<gene>
    <name evidence="4" type="ORF">Dac01nite_04240</name>
</gene>
<feature type="binding site" evidence="3">
    <location>
        <position position="115"/>
    </location>
    <ligand>
        <name>a divalent metal cation</name>
        <dbReference type="ChEBI" id="CHEBI:60240"/>
        <label>1</label>
    </ligand>
</feature>
<dbReference type="CDD" id="cd01310">
    <property type="entry name" value="TatD_DNAse"/>
    <property type="match status" value="1"/>
</dbReference>
<reference evidence="4" key="1">
    <citation type="submission" date="2021-01" db="EMBL/GenBank/DDBJ databases">
        <title>Whole genome shotgun sequence of Demequina activiva NBRC 110675.</title>
        <authorList>
            <person name="Komaki H."/>
            <person name="Tamura T."/>
        </authorList>
    </citation>
    <scope>NUCLEOTIDE SEQUENCE</scope>
    <source>
        <strain evidence="4">NBRC 110675</strain>
    </source>
</reference>
<keyword evidence="5" id="KW-1185">Reference proteome</keyword>
<dbReference type="PIRSF" id="PIRSF005902">
    <property type="entry name" value="DNase_TatD"/>
    <property type="match status" value="1"/>
</dbReference>
<dbReference type="FunFam" id="3.20.20.140:FF:000005">
    <property type="entry name" value="TatD family hydrolase"/>
    <property type="match status" value="1"/>
</dbReference>
<evidence type="ECO:0000256" key="2">
    <source>
        <dbReference type="ARBA" id="ARBA00022801"/>
    </source>
</evidence>
<evidence type="ECO:0000256" key="1">
    <source>
        <dbReference type="ARBA" id="ARBA00022723"/>
    </source>
</evidence>
<protein>
    <submittedName>
        <fullName evidence="4">Hydrolase TatD</fullName>
    </submittedName>
</protein>
<dbReference type="InterPro" id="IPR001130">
    <property type="entry name" value="TatD-like"/>
</dbReference>
<evidence type="ECO:0000313" key="4">
    <source>
        <dbReference type="EMBL" id="GIG53672.1"/>
    </source>
</evidence>
<dbReference type="InterPro" id="IPR015991">
    <property type="entry name" value="TatD/YcfH-like"/>
</dbReference>
<proteinExistence type="predicted"/>
<dbReference type="Gene3D" id="3.20.20.140">
    <property type="entry name" value="Metal-dependent hydrolases"/>
    <property type="match status" value="1"/>
</dbReference>
<dbReference type="InterPro" id="IPR032466">
    <property type="entry name" value="Metal_Hydrolase"/>
</dbReference>
<dbReference type="SUPFAM" id="SSF51556">
    <property type="entry name" value="Metallo-dependent hydrolases"/>
    <property type="match status" value="1"/>
</dbReference>
<evidence type="ECO:0000256" key="3">
    <source>
        <dbReference type="PIRSR" id="PIRSR005902-1"/>
    </source>
</evidence>
<dbReference type="AlphaFoldDB" id="A0A919Q1T0"/>
<dbReference type="Pfam" id="PF01026">
    <property type="entry name" value="TatD_DNase"/>
    <property type="match status" value="1"/>
</dbReference>
<keyword evidence="1 3" id="KW-0479">Metal-binding</keyword>
<dbReference type="NCBIfam" id="TIGR00010">
    <property type="entry name" value="YchF/TatD family DNA exonuclease"/>
    <property type="match status" value="1"/>
</dbReference>
<feature type="binding site" evidence="3">
    <location>
        <position position="24"/>
    </location>
    <ligand>
        <name>a divalent metal cation</name>
        <dbReference type="ChEBI" id="CHEBI:60240"/>
        <label>1</label>
    </ligand>
</feature>
<dbReference type="Proteomes" id="UP000652354">
    <property type="component" value="Unassembled WGS sequence"/>
</dbReference>
<evidence type="ECO:0000313" key="5">
    <source>
        <dbReference type="Proteomes" id="UP000652354"/>
    </source>
</evidence>
<feature type="binding site" evidence="3">
    <location>
        <position position="152"/>
    </location>
    <ligand>
        <name>a divalent metal cation</name>
        <dbReference type="ChEBI" id="CHEBI:60240"/>
        <label>2</label>
    </ligand>
</feature>
<comment type="caution">
    <text evidence="4">The sequence shown here is derived from an EMBL/GenBank/DDBJ whole genome shotgun (WGS) entry which is preliminary data.</text>
</comment>
<feature type="binding site" evidence="3">
    <location>
        <position position="22"/>
    </location>
    <ligand>
        <name>a divalent metal cation</name>
        <dbReference type="ChEBI" id="CHEBI:60240"/>
        <label>1</label>
    </ligand>
</feature>
<dbReference type="RefSeq" id="WP_203653106.1">
    <property type="nucleotide sequence ID" value="NZ_BONR01000001.1"/>
</dbReference>
<dbReference type="GO" id="GO:0004536">
    <property type="term" value="F:DNA nuclease activity"/>
    <property type="evidence" value="ECO:0007669"/>
    <property type="project" value="InterPro"/>
</dbReference>
<dbReference type="PROSITE" id="PS01091">
    <property type="entry name" value="TATD_3"/>
    <property type="match status" value="1"/>
</dbReference>
<organism evidence="4 5">
    <name type="scientific">Demequina activiva</name>
    <dbReference type="NCBI Taxonomy" id="1582364"/>
    <lineage>
        <taxon>Bacteria</taxon>
        <taxon>Bacillati</taxon>
        <taxon>Actinomycetota</taxon>
        <taxon>Actinomycetes</taxon>
        <taxon>Micrococcales</taxon>
        <taxon>Demequinaceae</taxon>
        <taxon>Demequina</taxon>
    </lineage>
</organism>
<dbReference type="PANTHER" id="PTHR46124">
    <property type="entry name" value="D-AMINOACYL-TRNA DEACYLASE"/>
    <property type="match status" value="1"/>
</dbReference>
<feature type="binding site" evidence="3">
    <location>
        <position position="176"/>
    </location>
    <ligand>
        <name>a divalent metal cation</name>
        <dbReference type="ChEBI" id="CHEBI:60240"/>
        <label>2</label>
    </ligand>
</feature>
<dbReference type="EMBL" id="BONR01000001">
    <property type="protein sequence ID" value="GIG53672.1"/>
    <property type="molecule type" value="Genomic_DNA"/>
</dbReference>
<dbReference type="GO" id="GO:0005829">
    <property type="term" value="C:cytosol"/>
    <property type="evidence" value="ECO:0007669"/>
    <property type="project" value="TreeGrafter"/>
</dbReference>
<keyword evidence="2 4" id="KW-0378">Hydrolase</keyword>
<dbReference type="GO" id="GO:0016788">
    <property type="term" value="F:hydrolase activity, acting on ester bonds"/>
    <property type="evidence" value="ECO:0007669"/>
    <property type="project" value="InterPro"/>
</dbReference>
<dbReference type="GO" id="GO:0046872">
    <property type="term" value="F:metal ion binding"/>
    <property type="evidence" value="ECO:0007669"/>
    <property type="project" value="UniProtKB-KW"/>
</dbReference>
<dbReference type="InterPro" id="IPR018228">
    <property type="entry name" value="DNase_TatD-rel_CS"/>
</dbReference>
<dbReference type="PANTHER" id="PTHR46124:SF2">
    <property type="entry name" value="D-AMINOACYL-TRNA DEACYLASE"/>
    <property type="match status" value="1"/>
</dbReference>
<name>A0A919Q1T0_9MICO</name>
<accession>A0A919Q1T0</accession>
<feature type="binding site" evidence="3">
    <location>
        <position position="226"/>
    </location>
    <ligand>
        <name>a divalent metal cation</name>
        <dbReference type="ChEBI" id="CHEBI:60240"/>
        <label>1</label>
    </ligand>
</feature>
<sequence>MTRRGQWPAPPEALPAPIVDNHCHLEYPAGDEPRSVEDRLEEAARAGVARVVQIGCDLESARWTADAVSRFPQMLGGVALHPNDAAVLAARGEYDDAFAEVAALARGERIRVVGETGLDFFRTGPEGRDAQLAAFRDHIALAKELDLPLQIHDRDAHAEVIEVLLADGAPARTVFHCFSGDAAMARVCAHEGWYLSIAGTVTFKNADPLRAAVAVTPPERLLIETDAPFLTPHPHRGAPNAPAQAALTVREVARILEHDLEQMCTQVWNTSHELYGPW</sequence>